<dbReference type="Proteomes" id="UP001254813">
    <property type="component" value="Unassembled WGS sequence"/>
</dbReference>
<keyword evidence="2" id="KW-0472">Membrane</keyword>
<feature type="transmembrane region" description="Helical" evidence="2">
    <location>
        <begin position="152"/>
        <end position="173"/>
    </location>
</feature>
<accession>A0ABU2G9L2</accession>
<feature type="region of interest" description="Disordered" evidence="1">
    <location>
        <begin position="313"/>
        <end position="361"/>
    </location>
</feature>
<feature type="region of interest" description="Disordered" evidence="1">
    <location>
        <begin position="608"/>
        <end position="656"/>
    </location>
</feature>
<evidence type="ECO:0000313" key="4">
    <source>
        <dbReference type="Proteomes" id="UP001254813"/>
    </source>
</evidence>
<feature type="compositionally biased region" description="Acidic residues" evidence="1">
    <location>
        <begin position="616"/>
        <end position="626"/>
    </location>
</feature>
<dbReference type="Pfam" id="PF19590">
    <property type="entry name" value="TrbL_3"/>
    <property type="match status" value="1"/>
</dbReference>
<feature type="compositionally biased region" description="Polar residues" evidence="1">
    <location>
        <begin position="352"/>
        <end position="361"/>
    </location>
</feature>
<evidence type="ECO:0000256" key="1">
    <source>
        <dbReference type="SAM" id="MobiDB-lite"/>
    </source>
</evidence>
<sequence>MADLLDLGWLPDAIVRAIFEFLRSILVSAINFMFNVGLKPLLTIEPSIMTSAQVTGAWDDVFRLSIALLPILIAGGLIAMPFSQDRETSLWNMVARVVAVIFFIAISQPLFGFLIEASNAVTNALAPPTFVLTFNADLGGSWGSTLGLGVEVIALLVAVPLMFIATIIASVLLVLRQFIVVTVAVGAPFFAVLWYANWGPMKSISNFAATWLRMGVYALLVGPIIALVMRVFNVIATGGISASGDVASFYVSAALALIFPIILFVVIWKTIGWAGQPLGVDAAFTMTVAAAIAATGVGAVAVGAGAGSGAVSSASKSSSGGTSGGGSGGSSGGSSGGTSGGTAADPSAATGNSTIGGTMRSSVSEAIGTREPPVEDKIDPASGLLSKKVSYARDKLAGAPAVQTARSQASRAKATTRRLGAKTKSTGTAGARMAVGSQSIDAHRETIAQNTKAADEADSNRNFLTEAYQDGEFDVTEAADRGILTGAEEPAEGVTTITPDAEGKATFPTAAGGETTVDLNDRAQSLGQRAAALRMDASRSARSVKRIKAAQSAAKVPGRAAASAGRAGKQARKTGVQAGKASGIVFAGAMTRSPYAAYNMGTRGGKHLIGPGANDELADTADESDIDWTARQEEGPGQASAPPWDDDTSGEPSETM</sequence>
<protein>
    <recommendedName>
        <fullName evidence="5">TrbL/VirB6 plasmid conjugal transfer protein</fullName>
    </recommendedName>
</protein>
<feature type="transmembrane region" description="Helical" evidence="2">
    <location>
        <begin position="62"/>
        <end position="82"/>
    </location>
</feature>
<feature type="region of interest" description="Disordered" evidence="1">
    <location>
        <begin position="406"/>
        <end position="430"/>
    </location>
</feature>
<proteinExistence type="predicted"/>
<comment type="caution">
    <text evidence="3">The sequence shown here is derived from an EMBL/GenBank/DDBJ whole genome shotgun (WGS) entry which is preliminary data.</text>
</comment>
<reference evidence="3 4" key="1">
    <citation type="submission" date="2022-06" db="EMBL/GenBank/DDBJ databases">
        <title>Halogeometricum sp. a new haloarchaeum isolate from saline soil.</title>
        <authorList>
            <person name="Strakova D."/>
            <person name="Galisteo C."/>
            <person name="Sanchez-Porro C."/>
            <person name="Ventosa A."/>
        </authorList>
    </citation>
    <scope>NUCLEOTIDE SEQUENCE [LARGE SCALE GENOMIC DNA]</scope>
    <source>
        <strain evidence="4">S3BR25-2</strain>
    </source>
</reference>
<feature type="transmembrane region" description="Helical" evidence="2">
    <location>
        <begin position="178"/>
        <end position="196"/>
    </location>
</feature>
<feature type="compositionally biased region" description="Gly residues" evidence="1">
    <location>
        <begin position="321"/>
        <end position="340"/>
    </location>
</feature>
<feature type="transmembrane region" description="Helical" evidence="2">
    <location>
        <begin position="248"/>
        <end position="271"/>
    </location>
</feature>
<feature type="transmembrane region" description="Helical" evidence="2">
    <location>
        <begin position="283"/>
        <end position="306"/>
    </location>
</feature>
<keyword evidence="4" id="KW-1185">Reference proteome</keyword>
<feature type="compositionally biased region" description="Low complexity" evidence="1">
    <location>
        <begin position="341"/>
        <end position="351"/>
    </location>
</feature>
<dbReference type="EMBL" id="JAMQOQ010000010">
    <property type="protein sequence ID" value="MDS0296953.1"/>
    <property type="molecule type" value="Genomic_DNA"/>
</dbReference>
<name>A0ABU2G9L2_9EURY</name>
<dbReference type="RefSeq" id="WP_310930885.1">
    <property type="nucleotide sequence ID" value="NZ_JAMQOQ010000010.1"/>
</dbReference>
<feature type="transmembrane region" description="Helical" evidence="2">
    <location>
        <begin position="94"/>
        <end position="115"/>
    </location>
</feature>
<keyword evidence="2" id="KW-0812">Transmembrane</keyword>
<evidence type="ECO:0008006" key="5">
    <source>
        <dbReference type="Google" id="ProtNLM"/>
    </source>
</evidence>
<gene>
    <name evidence="3" type="ORF">NDI79_22570</name>
</gene>
<feature type="transmembrane region" description="Helical" evidence="2">
    <location>
        <begin position="21"/>
        <end position="42"/>
    </location>
</feature>
<evidence type="ECO:0000313" key="3">
    <source>
        <dbReference type="EMBL" id="MDS0296953.1"/>
    </source>
</evidence>
<keyword evidence="2" id="KW-1133">Transmembrane helix</keyword>
<evidence type="ECO:0000256" key="2">
    <source>
        <dbReference type="SAM" id="Phobius"/>
    </source>
</evidence>
<feature type="transmembrane region" description="Helical" evidence="2">
    <location>
        <begin position="216"/>
        <end position="236"/>
    </location>
</feature>
<dbReference type="InterPro" id="IPR045782">
    <property type="entry name" value="TrbL_3"/>
</dbReference>
<organism evidence="3 4">
    <name type="scientific">Halogeometricum luteum</name>
    <dbReference type="NCBI Taxonomy" id="2950537"/>
    <lineage>
        <taxon>Archaea</taxon>
        <taxon>Methanobacteriati</taxon>
        <taxon>Methanobacteriota</taxon>
        <taxon>Stenosarchaea group</taxon>
        <taxon>Halobacteria</taxon>
        <taxon>Halobacteriales</taxon>
        <taxon>Haloferacaceae</taxon>
        <taxon>Halogeometricum</taxon>
    </lineage>
</organism>